<dbReference type="Proteomes" id="UP001159405">
    <property type="component" value="Unassembled WGS sequence"/>
</dbReference>
<dbReference type="EMBL" id="CALNXK010000005">
    <property type="protein sequence ID" value="CAH3037184.1"/>
    <property type="molecule type" value="Genomic_DNA"/>
</dbReference>
<dbReference type="PANTHER" id="PTHR33845">
    <property type="entry name" value="C2H2-TYPE DOMAIN-CONTAINING PROTEIN"/>
    <property type="match status" value="1"/>
</dbReference>
<dbReference type="PANTHER" id="PTHR33845:SF1">
    <property type="entry name" value="C2H2-TYPE DOMAIN-CONTAINING PROTEIN"/>
    <property type="match status" value="1"/>
</dbReference>
<protein>
    <submittedName>
        <fullName evidence="1">Uncharacterized protein</fullName>
    </submittedName>
</protein>
<comment type="caution">
    <text evidence="1">The sequence shown here is derived from an EMBL/GenBank/DDBJ whole genome shotgun (WGS) entry which is preliminary data.</text>
</comment>
<accession>A0ABN8N0U1</accession>
<evidence type="ECO:0000313" key="1">
    <source>
        <dbReference type="EMBL" id="CAH3037184.1"/>
    </source>
</evidence>
<proteinExistence type="predicted"/>
<feature type="non-terminal residue" evidence="1">
    <location>
        <position position="1"/>
    </location>
</feature>
<name>A0ABN8N0U1_9CNID</name>
<organism evidence="1 2">
    <name type="scientific">Porites lobata</name>
    <dbReference type="NCBI Taxonomy" id="104759"/>
    <lineage>
        <taxon>Eukaryota</taxon>
        <taxon>Metazoa</taxon>
        <taxon>Cnidaria</taxon>
        <taxon>Anthozoa</taxon>
        <taxon>Hexacorallia</taxon>
        <taxon>Scleractinia</taxon>
        <taxon>Fungiina</taxon>
        <taxon>Poritidae</taxon>
        <taxon>Porites</taxon>
    </lineage>
</organism>
<evidence type="ECO:0000313" key="2">
    <source>
        <dbReference type="Proteomes" id="UP001159405"/>
    </source>
</evidence>
<gene>
    <name evidence="1" type="ORF">PLOB_00035393</name>
</gene>
<keyword evidence="2" id="KW-1185">Reference proteome</keyword>
<reference evidence="1 2" key="1">
    <citation type="submission" date="2022-05" db="EMBL/GenBank/DDBJ databases">
        <authorList>
            <consortium name="Genoscope - CEA"/>
            <person name="William W."/>
        </authorList>
    </citation>
    <scope>NUCLEOTIDE SEQUENCE [LARGE SCALE GENOMIC DNA]</scope>
</reference>
<sequence>KITNDWATKFTSVDVAVKKSTPFMLASESSTDVETLQMGWALSKAHAGSIRFSREVEEYLTAKFEIGERTGRKADPVQVEKDMRTATTPSNERRFSRTEWLTKTQIQSFFSCLAASKRKELGTVGFSMEQEEDIECLVESVEHQNLMANIVEAIGLKHPITYDTYDLCDLHRQNRLPAFNVQMLKKVLSYLEVPFRSKERKADLLDKLRKVVTECEYQGPVQ</sequence>